<dbReference type="AlphaFoldDB" id="E1R4G3"/>
<name>E1R4G3_SEDSS</name>
<dbReference type="Pfam" id="PF05164">
    <property type="entry name" value="ZapA"/>
    <property type="match status" value="1"/>
</dbReference>
<dbReference type="InterPro" id="IPR007838">
    <property type="entry name" value="Cell_div_ZapA-like"/>
</dbReference>
<dbReference type="KEGG" id="ssm:Spirs_2594"/>
<dbReference type="eggNOG" id="COG3027">
    <property type="taxonomic scope" value="Bacteria"/>
</dbReference>
<dbReference type="HOGENOM" id="CLU_116623_5_1_12"/>
<dbReference type="EMBL" id="CP002116">
    <property type="protein sequence ID" value="ADK81704.1"/>
    <property type="molecule type" value="Genomic_DNA"/>
</dbReference>
<dbReference type="RefSeq" id="WP_013255166.1">
    <property type="nucleotide sequence ID" value="NC_014364.1"/>
</dbReference>
<dbReference type="STRING" id="573413.Spirs_2594"/>
<dbReference type="OrthoDB" id="360980at2"/>
<keyword evidence="2" id="KW-1185">Reference proteome</keyword>
<proteinExistence type="predicted"/>
<evidence type="ECO:0000313" key="1">
    <source>
        <dbReference type="EMBL" id="ADK81704.1"/>
    </source>
</evidence>
<sequence>MLGSSFAVRTDEDPRYLRQLVSFVEEKVQRIEENMGSREPLRSAILSSILIADELFQERMKSERAEEATDRLIQFLDEELP</sequence>
<gene>
    <name evidence="1" type="ordered locus">Spirs_2594</name>
</gene>
<evidence type="ECO:0008006" key="3">
    <source>
        <dbReference type="Google" id="ProtNLM"/>
    </source>
</evidence>
<evidence type="ECO:0000313" key="2">
    <source>
        <dbReference type="Proteomes" id="UP000002318"/>
    </source>
</evidence>
<dbReference type="Proteomes" id="UP000002318">
    <property type="component" value="Chromosome"/>
</dbReference>
<dbReference type="InterPro" id="IPR053712">
    <property type="entry name" value="Bac_CellDiv_Activator"/>
</dbReference>
<accession>E1R4G3</accession>
<reference evidence="1 2" key="1">
    <citation type="journal article" date="2010" name="Stand. Genomic Sci.">
        <title>Complete genome sequence of Spirochaeta smaragdinae type strain (SEBR 4228).</title>
        <authorList>
            <person name="Mavromatis K."/>
            <person name="Yasawong M."/>
            <person name="Chertkov O."/>
            <person name="Lapidus A."/>
            <person name="Lucas S."/>
            <person name="Nolan M."/>
            <person name="Del Rio T.G."/>
            <person name="Tice H."/>
            <person name="Cheng J.F."/>
            <person name="Pitluck S."/>
            <person name="Liolios K."/>
            <person name="Ivanova N."/>
            <person name="Tapia R."/>
            <person name="Han C."/>
            <person name="Bruce D."/>
            <person name="Goodwin L."/>
            <person name="Pati A."/>
            <person name="Chen A."/>
            <person name="Palaniappan K."/>
            <person name="Land M."/>
            <person name="Hauser L."/>
            <person name="Chang Y.J."/>
            <person name="Jeffries C.D."/>
            <person name="Detter J.C."/>
            <person name="Rohde M."/>
            <person name="Brambilla E."/>
            <person name="Spring S."/>
            <person name="Goker M."/>
            <person name="Sikorski J."/>
            <person name="Woyke T."/>
            <person name="Bristow J."/>
            <person name="Eisen J.A."/>
            <person name="Markowitz V."/>
            <person name="Hugenholtz P."/>
            <person name="Klenk H.P."/>
            <person name="Kyrpides N.C."/>
        </authorList>
    </citation>
    <scope>NUCLEOTIDE SEQUENCE [LARGE SCALE GENOMIC DNA]</scope>
    <source>
        <strain evidence="2">DSM 11293 / JCM 15392 / SEBR 4228</strain>
    </source>
</reference>
<dbReference type="InterPro" id="IPR036192">
    <property type="entry name" value="Cell_div_ZapA-like_sf"/>
</dbReference>
<dbReference type="SUPFAM" id="SSF102829">
    <property type="entry name" value="Cell division protein ZapA-like"/>
    <property type="match status" value="1"/>
</dbReference>
<protein>
    <recommendedName>
        <fullName evidence="3">Cell division protein ZapA</fullName>
    </recommendedName>
</protein>
<dbReference type="Gene3D" id="6.10.250.790">
    <property type="match status" value="1"/>
</dbReference>
<organism evidence="1 2">
    <name type="scientific">Sediminispirochaeta smaragdinae (strain DSM 11293 / JCM 15392 / SEBR 4228)</name>
    <name type="common">Spirochaeta smaragdinae</name>
    <dbReference type="NCBI Taxonomy" id="573413"/>
    <lineage>
        <taxon>Bacteria</taxon>
        <taxon>Pseudomonadati</taxon>
        <taxon>Spirochaetota</taxon>
        <taxon>Spirochaetia</taxon>
        <taxon>Spirochaetales</taxon>
        <taxon>Spirochaetaceae</taxon>
        <taxon>Sediminispirochaeta</taxon>
    </lineage>
</organism>